<sequence>VVYVCRRNSDLKKLDKMLEDIDKDVSPGQKLLPFEGSDTWRRGTISIPMPCTDQKFDSEEDAPQLVIPDVWYRRPLDLIKTIVKDEDFMKFHVRPFKEFWEQEDRVQRIYGEAFTSNRAIRVERDKLERLEALGISDDLEVVVLWLMLASDSTHLTNFGTASLWPIYMYFGNCSKYERGHPKFHTAHHIAYIPHISDFIGDVYREAYHQAPSDAVLRHIKREVMQAVWNLILDDEFVEAYEKSLVLECYDEIPRRFVPEFFSYSADYPEKVSIICIKHLGTCLCVRCLCQKSQVRQLGTKNDMVRRVKFQRVDSTRRQDLVKIARWHIFCDGRPVEGRIVKQLLDDQSLTPVSNAFSDKLLPFGFDVYSLLVVDLLHEFELGIWKMVLTHLIRMLYSQKDDSVKTLDVRNCAHTMAQSHSVCQLRTHSP</sequence>
<reference evidence="1 2" key="1">
    <citation type="submission" date="2024-02" db="EMBL/GenBank/DDBJ databases">
        <title>A draft genome for the cacao thread blight pathogen Marasmius crinis-equi.</title>
        <authorList>
            <person name="Cohen S.P."/>
            <person name="Baruah I.K."/>
            <person name="Amoako-Attah I."/>
            <person name="Bukari Y."/>
            <person name="Meinhardt L.W."/>
            <person name="Bailey B.A."/>
        </authorList>
    </citation>
    <scope>NUCLEOTIDE SEQUENCE [LARGE SCALE GENOMIC DNA]</scope>
    <source>
        <strain evidence="1 2">GH-76</strain>
    </source>
</reference>
<dbReference type="InterPro" id="IPR041078">
    <property type="entry name" value="Plavaka"/>
</dbReference>
<evidence type="ECO:0000313" key="1">
    <source>
        <dbReference type="EMBL" id="KAL0563503.1"/>
    </source>
</evidence>
<dbReference type="Pfam" id="PF18759">
    <property type="entry name" value="Plavaka"/>
    <property type="match status" value="1"/>
</dbReference>
<proteinExistence type="predicted"/>
<dbReference type="EMBL" id="JBAHYK010003436">
    <property type="protein sequence ID" value="KAL0563503.1"/>
    <property type="molecule type" value="Genomic_DNA"/>
</dbReference>
<organism evidence="1 2">
    <name type="scientific">Marasmius crinis-equi</name>
    <dbReference type="NCBI Taxonomy" id="585013"/>
    <lineage>
        <taxon>Eukaryota</taxon>
        <taxon>Fungi</taxon>
        <taxon>Dikarya</taxon>
        <taxon>Basidiomycota</taxon>
        <taxon>Agaricomycotina</taxon>
        <taxon>Agaricomycetes</taxon>
        <taxon>Agaricomycetidae</taxon>
        <taxon>Agaricales</taxon>
        <taxon>Marasmiineae</taxon>
        <taxon>Marasmiaceae</taxon>
        <taxon>Marasmius</taxon>
    </lineage>
</organism>
<feature type="non-terminal residue" evidence="1">
    <location>
        <position position="1"/>
    </location>
</feature>
<dbReference type="Proteomes" id="UP001465976">
    <property type="component" value="Unassembled WGS sequence"/>
</dbReference>
<protein>
    <submittedName>
        <fullName evidence="1">Uncharacterized protein</fullName>
    </submittedName>
</protein>
<gene>
    <name evidence="1" type="ORF">V5O48_018564</name>
</gene>
<keyword evidence="2" id="KW-1185">Reference proteome</keyword>
<evidence type="ECO:0000313" key="2">
    <source>
        <dbReference type="Proteomes" id="UP001465976"/>
    </source>
</evidence>
<comment type="caution">
    <text evidence="1">The sequence shown here is derived from an EMBL/GenBank/DDBJ whole genome shotgun (WGS) entry which is preliminary data.</text>
</comment>
<name>A0ABR3EKV3_9AGAR</name>
<accession>A0ABR3EKV3</accession>